<evidence type="ECO:0000313" key="2">
    <source>
        <dbReference type="Proteomes" id="UP001596312"/>
    </source>
</evidence>
<dbReference type="Proteomes" id="UP001596312">
    <property type="component" value="Unassembled WGS sequence"/>
</dbReference>
<dbReference type="InterPro" id="IPR046174">
    <property type="entry name" value="DUF6176"/>
</dbReference>
<accession>A0ABD5UZK3</accession>
<dbReference type="AlphaFoldDB" id="A0ABD5UZK3"/>
<dbReference type="EMBL" id="JBHSXQ010000002">
    <property type="protein sequence ID" value="MFC6904628.1"/>
    <property type="molecule type" value="Genomic_DNA"/>
</dbReference>
<organism evidence="1 2">
    <name type="scientific">Halalkalicoccus tibetensis</name>
    <dbReference type="NCBI Taxonomy" id="175632"/>
    <lineage>
        <taxon>Archaea</taxon>
        <taxon>Methanobacteriati</taxon>
        <taxon>Methanobacteriota</taxon>
        <taxon>Stenosarchaea group</taxon>
        <taxon>Halobacteria</taxon>
        <taxon>Halobacteriales</taxon>
        <taxon>Halococcaceae</taxon>
        <taxon>Halalkalicoccus</taxon>
    </lineage>
</organism>
<proteinExistence type="predicted"/>
<gene>
    <name evidence="1" type="ORF">ACFQGH_05380</name>
</gene>
<protein>
    <submittedName>
        <fullName evidence="1">DUF6176 family protein</fullName>
    </submittedName>
</protein>
<reference evidence="1 2" key="1">
    <citation type="journal article" date="2019" name="Int. J. Syst. Evol. Microbiol.">
        <title>The Global Catalogue of Microorganisms (GCM) 10K type strain sequencing project: providing services to taxonomists for standard genome sequencing and annotation.</title>
        <authorList>
            <consortium name="The Broad Institute Genomics Platform"/>
            <consortium name="The Broad Institute Genome Sequencing Center for Infectious Disease"/>
            <person name="Wu L."/>
            <person name="Ma J."/>
        </authorList>
    </citation>
    <scope>NUCLEOTIDE SEQUENCE [LARGE SCALE GENOMIC DNA]</scope>
    <source>
        <strain evidence="1 2">CGMCC 1.3240</strain>
    </source>
</reference>
<keyword evidence="2" id="KW-1185">Reference proteome</keyword>
<sequence length="137" mass="15965">MVDVVLLRLRVRSGWPRLVMGLLVRIFRLEQRIMNEGGTIGETFRNWVNAQFEPILVNEGMYTESAFLGREDDDICLFWYMEADDVEAVYEAFDASDHPVTSERAIGWFFENPEKVLTADVESDYPLLLHAWHPDRP</sequence>
<dbReference type="Pfam" id="PF19673">
    <property type="entry name" value="DUF6176"/>
    <property type="match status" value="1"/>
</dbReference>
<comment type="caution">
    <text evidence="1">The sequence shown here is derived from an EMBL/GenBank/DDBJ whole genome shotgun (WGS) entry which is preliminary data.</text>
</comment>
<name>A0ABD5UZK3_9EURY</name>
<dbReference type="RefSeq" id="WP_340603142.1">
    <property type="nucleotide sequence ID" value="NZ_JBBMXV010000002.1"/>
</dbReference>
<evidence type="ECO:0000313" key="1">
    <source>
        <dbReference type="EMBL" id="MFC6904628.1"/>
    </source>
</evidence>